<feature type="active site" description="Nucleophile" evidence="4">
    <location>
        <position position="8"/>
    </location>
</feature>
<name>A0A2K9ELU0_9FIRM</name>
<dbReference type="SUPFAM" id="SSF52788">
    <property type="entry name" value="Phosphotyrosine protein phosphatases I"/>
    <property type="match status" value="1"/>
</dbReference>
<keyword evidence="2 6" id="KW-0378">Hydrolase</keyword>
<dbReference type="AlphaFoldDB" id="A0A2K9ELU0"/>
<dbReference type="EMBL" id="CP025197">
    <property type="protein sequence ID" value="AUG59003.1"/>
    <property type="molecule type" value="Genomic_DNA"/>
</dbReference>
<reference evidence="6 7" key="1">
    <citation type="submission" date="2017-12" db="EMBL/GenBank/DDBJ databases">
        <title>Complete genome sequence of Herbivorax saccincola GGR1, a novel Cellulosome-producing hydrolytic bacterium in a thermophilic biogas plant, established by Illumina and Nanopore MinION sequencing.</title>
        <authorList>
            <person name="Pechtl A."/>
            <person name="Ruckert C."/>
            <person name="Koeck D.E."/>
            <person name="Maus I."/>
            <person name="Winkler A."/>
            <person name="Kalinowski J."/>
            <person name="Puhler A."/>
            <person name="Schwarz W.W."/>
            <person name="Zverlov V.V."/>
            <person name="Schluter A."/>
            <person name="Liebl W."/>
        </authorList>
    </citation>
    <scope>NUCLEOTIDE SEQUENCE [LARGE SCALE GENOMIC DNA]</scope>
    <source>
        <strain evidence="7">SR1</strain>
    </source>
</reference>
<evidence type="ECO:0000256" key="4">
    <source>
        <dbReference type="PIRSR" id="PIRSR617867-1"/>
    </source>
</evidence>
<dbReference type="Gene3D" id="3.40.50.2300">
    <property type="match status" value="1"/>
</dbReference>
<dbReference type="InterPro" id="IPR017867">
    <property type="entry name" value="Tyr_phospatase_low_mol_wt"/>
</dbReference>
<comment type="similarity">
    <text evidence="1">Belongs to the low molecular weight phosphotyrosine protein phosphatase family.</text>
</comment>
<feature type="active site" evidence="4">
    <location>
        <position position="14"/>
    </location>
</feature>
<dbReference type="InterPro" id="IPR023485">
    <property type="entry name" value="Ptyr_pPase"/>
</dbReference>
<evidence type="ECO:0000313" key="7">
    <source>
        <dbReference type="Proteomes" id="UP000233534"/>
    </source>
</evidence>
<dbReference type="Proteomes" id="UP000233534">
    <property type="component" value="Chromosome"/>
</dbReference>
<sequence>MKNILFVCTGNTCRSPMAEGIFNHVVLGEEKLEGVRAFSAGVSAFSGDGANPKAQKAVKELFGIDISGHKAKTIGEEDLIKKADIILTMTEGHKKIILSVVPEAESKIWTLKEYVSGYKKTDESLDVQDPYGMGEEEYKSCAKELKHLIDELIEKLKKEGS</sequence>
<proteinExistence type="inferred from homology"/>
<keyword evidence="7" id="KW-1185">Reference proteome</keyword>
<evidence type="ECO:0000259" key="5">
    <source>
        <dbReference type="SMART" id="SM00226"/>
    </source>
</evidence>
<dbReference type="RefSeq" id="WP_101303782.1">
    <property type="nucleotide sequence ID" value="NZ_CP025197.1"/>
</dbReference>
<gene>
    <name evidence="6" type="primary">ywlE</name>
    <name evidence="6" type="ORF">HVS_15815</name>
</gene>
<evidence type="ECO:0000256" key="3">
    <source>
        <dbReference type="ARBA" id="ARBA00022912"/>
    </source>
</evidence>
<dbReference type="InterPro" id="IPR036196">
    <property type="entry name" value="Ptyr_pPase_sf"/>
</dbReference>
<dbReference type="KEGG" id="hsc:HVS_15815"/>
<accession>A0A2K9ELU0</accession>
<evidence type="ECO:0000313" key="6">
    <source>
        <dbReference type="EMBL" id="AUG59003.1"/>
    </source>
</evidence>
<dbReference type="PANTHER" id="PTHR11717">
    <property type="entry name" value="LOW MOLECULAR WEIGHT PROTEIN TYROSINE PHOSPHATASE"/>
    <property type="match status" value="1"/>
</dbReference>
<evidence type="ECO:0000256" key="2">
    <source>
        <dbReference type="ARBA" id="ARBA00022801"/>
    </source>
</evidence>
<feature type="domain" description="Phosphotyrosine protein phosphatase I" evidence="5">
    <location>
        <begin position="2"/>
        <end position="155"/>
    </location>
</feature>
<dbReference type="EC" id="3.1.3.48" evidence="6"/>
<dbReference type="PANTHER" id="PTHR11717:SF31">
    <property type="entry name" value="LOW MOLECULAR WEIGHT PROTEIN-TYROSINE-PHOSPHATASE ETP-RELATED"/>
    <property type="match status" value="1"/>
</dbReference>
<feature type="active site" description="Proton donor" evidence="4">
    <location>
        <position position="129"/>
    </location>
</feature>
<dbReference type="PRINTS" id="PR00719">
    <property type="entry name" value="LMWPTPASE"/>
</dbReference>
<dbReference type="CDD" id="cd16344">
    <property type="entry name" value="LMWPAP"/>
    <property type="match status" value="1"/>
</dbReference>
<dbReference type="InterPro" id="IPR050438">
    <property type="entry name" value="LMW_PTPase"/>
</dbReference>
<keyword evidence="3" id="KW-0904">Protein phosphatase</keyword>
<dbReference type="SMART" id="SM00226">
    <property type="entry name" value="LMWPc"/>
    <property type="match status" value="1"/>
</dbReference>
<protein>
    <submittedName>
        <fullName evidence="6">Low molecular weight protein-tyrosine-phosphatase YwlE</fullName>
        <ecNumber evidence="6">3.1.3.48</ecNumber>
    </submittedName>
</protein>
<dbReference type="Pfam" id="PF01451">
    <property type="entry name" value="LMWPc"/>
    <property type="match status" value="1"/>
</dbReference>
<organism evidence="6 7">
    <name type="scientific">Acetivibrio saccincola</name>
    <dbReference type="NCBI Taxonomy" id="1677857"/>
    <lineage>
        <taxon>Bacteria</taxon>
        <taxon>Bacillati</taxon>
        <taxon>Bacillota</taxon>
        <taxon>Clostridia</taxon>
        <taxon>Eubacteriales</taxon>
        <taxon>Oscillospiraceae</taxon>
        <taxon>Acetivibrio</taxon>
    </lineage>
</organism>
<evidence type="ECO:0000256" key="1">
    <source>
        <dbReference type="ARBA" id="ARBA00011063"/>
    </source>
</evidence>
<dbReference type="GO" id="GO:0004725">
    <property type="term" value="F:protein tyrosine phosphatase activity"/>
    <property type="evidence" value="ECO:0007669"/>
    <property type="project" value="UniProtKB-EC"/>
</dbReference>